<evidence type="ECO:0000313" key="8">
    <source>
        <dbReference type="EMBL" id="KXN70580.1"/>
    </source>
</evidence>
<reference evidence="8 9" key="1">
    <citation type="journal article" date="2015" name="Genome Biol. Evol.">
        <title>Phylogenomic analyses indicate that early fungi evolved digesting cell walls of algal ancestors of land plants.</title>
        <authorList>
            <person name="Chang Y."/>
            <person name="Wang S."/>
            <person name="Sekimoto S."/>
            <person name="Aerts A.L."/>
            <person name="Choi C."/>
            <person name="Clum A."/>
            <person name="LaButti K.M."/>
            <person name="Lindquist E.A."/>
            <person name="Yee Ngan C."/>
            <person name="Ohm R.A."/>
            <person name="Salamov A.A."/>
            <person name="Grigoriev I.V."/>
            <person name="Spatafora J.W."/>
            <person name="Berbee M.L."/>
        </authorList>
    </citation>
    <scope>NUCLEOTIDE SEQUENCE [LARGE SCALE GENOMIC DNA]</scope>
    <source>
        <strain evidence="8 9">NRRL 28638</strain>
    </source>
</reference>
<dbReference type="InterPro" id="IPR036236">
    <property type="entry name" value="Znf_C2H2_sf"/>
</dbReference>
<sequence>MAKKYYCDYCDNFIPSNKQSIKNHNKGITHLRNRNLYYSSFSSSFISQDLTESKQQLNWVKVDELNKDPYTVYQTSWEFYIPDSLPKRSLPPSLKPPPIHGYKVDPNVQWG</sequence>
<dbReference type="AlphaFoldDB" id="A0A137P6D5"/>
<dbReference type="EMBL" id="KQ964498">
    <property type="protein sequence ID" value="KXN70580.1"/>
    <property type="molecule type" value="Genomic_DNA"/>
</dbReference>
<dbReference type="SUPFAM" id="SSF57667">
    <property type="entry name" value="beta-beta-alpha zinc fingers"/>
    <property type="match status" value="1"/>
</dbReference>
<gene>
    <name evidence="8" type="ORF">CONCODRAFT_78762</name>
</gene>
<dbReference type="Proteomes" id="UP000070444">
    <property type="component" value="Unassembled WGS sequence"/>
</dbReference>
<accession>A0A137P6D5</accession>
<keyword evidence="3" id="KW-0863">Zinc-finger</keyword>
<evidence type="ECO:0000256" key="1">
    <source>
        <dbReference type="ARBA" id="ARBA00004123"/>
    </source>
</evidence>
<comment type="subcellular location">
    <subcellularLocation>
        <location evidence="1">Nucleus</location>
    </subcellularLocation>
</comment>
<keyword evidence="2" id="KW-0479">Metal-binding</keyword>
<protein>
    <recommendedName>
        <fullName evidence="7">Matrin-type domain-containing protein</fullName>
    </recommendedName>
</protein>
<dbReference type="PROSITE" id="PS50171">
    <property type="entry name" value="ZF_MATRIN"/>
    <property type="match status" value="1"/>
</dbReference>
<feature type="region of interest" description="Disordered" evidence="6">
    <location>
        <begin position="92"/>
        <end position="111"/>
    </location>
</feature>
<evidence type="ECO:0000256" key="5">
    <source>
        <dbReference type="ARBA" id="ARBA00023242"/>
    </source>
</evidence>
<dbReference type="Pfam" id="PF06220">
    <property type="entry name" value="zf-U1"/>
    <property type="match status" value="1"/>
</dbReference>
<dbReference type="InterPro" id="IPR000690">
    <property type="entry name" value="Matrin/U1-C_Znf_C2H2"/>
</dbReference>
<proteinExistence type="predicted"/>
<dbReference type="GO" id="GO:0008270">
    <property type="term" value="F:zinc ion binding"/>
    <property type="evidence" value="ECO:0007669"/>
    <property type="project" value="UniProtKB-KW"/>
</dbReference>
<dbReference type="PANTHER" id="PTHR16465">
    <property type="entry name" value="NUCLEASE-RELATED"/>
    <property type="match status" value="1"/>
</dbReference>
<evidence type="ECO:0000256" key="6">
    <source>
        <dbReference type="SAM" id="MobiDB-lite"/>
    </source>
</evidence>
<evidence type="ECO:0000256" key="2">
    <source>
        <dbReference type="ARBA" id="ARBA00022723"/>
    </source>
</evidence>
<keyword evidence="5" id="KW-0539">Nucleus</keyword>
<organism evidence="8 9">
    <name type="scientific">Conidiobolus coronatus (strain ATCC 28846 / CBS 209.66 / NRRL 28638)</name>
    <name type="common">Delacroixia coronata</name>
    <dbReference type="NCBI Taxonomy" id="796925"/>
    <lineage>
        <taxon>Eukaryota</taxon>
        <taxon>Fungi</taxon>
        <taxon>Fungi incertae sedis</taxon>
        <taxon>Zoopagomycota</taxon>
        <taxon>Entomophthoromycotina</taxon>
        <taxon>Entomophthoromycetes</taxon>
        <taxon>Entomophthorales</taxon>
        <taxon>Ancylistaceae</taxon>
        <taxon>Conidiobolus</taxon>
    </lineage>
</organism>
<dbReference type="GO" id="GO:0005689">
    <property type="term" value="C:U12-type spliceosomal complex"/>
    <property type="evidence" value="ECO:0007669"/>
    <property type="project" value="TreeGrafter"/>
</dbReference>
<evidence type="ECO:0000259" key="7">
    <source>
        <dbReference type="PROSITE" id="PS50171"/>
    </source>
</evidence>
<dbReference type="Gene3D" id="3.30.160.60">
    <property type="entry name" value="Classic Zinc Finger"/>
    <property type="match status" value="1"/>
</dbReference>
<evidence type="ECO:0000313" key="9">
    <source>
        <dbReference type="Proteomes" id="UP000070444"/>
    </source>
</evidence>
<evidence type="ECO:0000256" key="3">
    <source>
        <dbReference type="ARBA" id="ARBA00022771"/>
    </source>
</evidence>
<keyword evidence="9" id="KW-1185">Reference proteome</keyword>
<evidence type="ECO:0000256" key="4">
    <source>
        <dbReference type="ARBA" id="ARBA00022833"/>
    </source>
</evidence>
<dbReference type="PANTHER" id="PTHR16465:SF0">
    <property type="entry name" value="ZINC FINGER MATRIN-TYPE PROTEIN 5"/>
    <property type="match status" value="1"/>
</dbReference>
<feature type="domain" description="Matrin-type" evidence="7">
    <location>
        <begin position="5"/>
        <end position="36"/>
    </location>
</feature>
<keyword evidence="4" id="KW-0862">Zinc</keyword>
<name>A0A137P6D5_CONC2</name>
<dbReference type="GO" id="GO:0003676">
    <property type="term" value="F:nucleic acid binding"/>
    <property type="evidence" value="ECO:0007669"/>
    <property type="project" value="InterPro"/>
</dbReference>
<dbReference type="InterPro" id="IPR013085">
    <property type="entry name" value="U1-CZ_Znf_C2H2"/>
</dbReference>